<proteinExistence type="predicted"/>
<evidence type="ECO:0000313" key="2">
    <source>
        <dbReference type="Proteomes" id="UP000070501"/>
    </source>
</evidence>
<sequence>MHDPFGSVRNIAALANERSRAVPMSHKQPTELLHRATIDFVRKIASADEARVQNTQQPQDDPSRNMLLTDTGCLQLGNTHPVHTTHRQRLPAQDEAKVLGHEPLDHRLEPDIDPIGRWREYQSAVNEASDDLVESLHEVTVNLLRHLGSKEKAIKSVVDEYRHNGKRIATSLTRKQQQEQSLLRTAFREHVTSYEQDFRALSEGSPMKRDGRTRRHVKYAEWQKEVQQARVHLRKAAVGGENM</sequence>
<name>A0A136J2Q1_9PEZI</name>
<dbReference type="EMBL" id="KQ964250">
    <property type="protein sequence ID" value="KXJ91432.1"/>
    <property type="molecule type" value="Genomic_DNA"/>
</dbReference>
<organism evidence="1 2">
    <name type="scientific">Microdochium bolleyi</name>
    <dbReference type="NCBI Taxonomy" id="196109"/>
    <lineage>
        <taxon>Eukaryota</taxon>
        <taxon>Fungi</taxon>
        <taxon>Dikarya</taxon>
        <taxon>Ascomycota</taxon>
        <taxon>Pezizomycotina</taxon>
        <taxon>Sordariomycetes</taxon>
        <taxon>Xylariomycetidae</taxon>
        <taxon>Xylariales</taxon>
        <taxon>Microdochiaceae</taxon>
        <taxon>Microdochium</taxon>
    </lineage>
</organism>
<accession>A0A136J2Q1</accession>
<keyword evidence="2" id="KW-1185">Reference proteome</keyword>
<reference evidence="2" key="1">
    <citation type="submission" date="2016-02" db="EMBL/GenBank/DDBJ databases">
        <title>Draft genome sequence of Microdochium bolleyi, a fungal endophyte of beachgrass.</title>
        <authorList>
            <consortium name="DOE Joint Genome Institute"/>
            <person name="David A.S."/>
            <person name="May G."/>
            <person name="Haridas S."/>
            <person name="Lim J."/>
            <person name="Wang M."/>
            <person name="Labutti K."/>
            <person name="Lipzen A."/>
            <person name="Barry K."/>
            <person name="Grigoriev I.V."/>
        </authorList>
    </citation>
    <scope>NUCLEOTIDE SEQUENCE [LARGE SCALE GENOMIC DNA]</scope>
    <source>
        <strain evidence="2">J235TASD1</strain>
    </source>
</reference>
<dbReference type="InParanoid" id="A0A136J2Q1"/>
<dbReference type="Proteomes" id="UP000070501">
    <property type="component" value="Unassembled WGS sequence"/>
</dbReference>
<evidence type="ECO:0000313" key="1">
    <source>
        <dbReference type="EMBL" id="KXJ91432.1"/>
    </source>
</evidence>
<dbReference type="OrthoDB" id="4777762at2759"/>
<protein>
    <submittedName>
        <fullName evidence="1">Uncharacterized protein</fullName>
    </submittedName>
</protein>
<dbReference type="AlphaFoldDB" id="A0A136J2Q1"/>
<gene>
    <name evidence="1" type="ORF">Micbo1qcDRAFT_204675</name>
</gene>